<organism evidence="8 9">
    <name type="scientific">Dipteronia dyeriana</name>
    <dbReference type="NCBI Taxonomy" id="168575"/>
    <lineage>
        <taxon>Eukaryota</taxon>
        <taxon>Viridiplantae</taxon>
        <taxon>Streptophyta</taxon>
        <taxon>Embryophyta</taxon>
        <taxon>Tracheophyta</taxon>
        <taxon>Spermatophyta</taxon>
        <taxon>Magnoliopsida</taxon>
        <taxon>eudicotyledons</taxon>
        <taxon>Gunneridae</taxon>
        <taxon>Pentapetalae</taxon>
        <taxon>rosids</taxon>
        <taxon>malvids</taxon>
        <taxon>Sapindales</taxon>
        <taxon>Sapindaceae</taxon>
        <taxon>Hippocastanoideae</taxon>
        <taxon>Acereae</taxon>
        <taxon>Dipteronia</taxon>
    </lineage>
</organism>
<keyword evidence="7" id="KW-1133">Transmembrane helix</keyword>
<comment type="caution">
    <text evidence="8">The sequence shown here is derived from an EMBL/GenBank/DDBJ whole genome shotgun (WGS) entry which is preliminary data.</text>
</comment>
<comment type="similarity">
    <text evidence="2 6">Belongs to the plant self-incompatibility (S1) protein family.</text>
</comment>
<name>A0AAD9X2K4_9ROSI</name>
<keyword evidence="7" id="KW-0812">Transmembrane</keyword>
<dbReference type="GO" id="GO:0005576">
    <property type="term" value="C:extracellular region"/>
    <property type="evidence" value="ECO:0007669"/>
    <property type="project" value="UniProtKB-SubCell"/>
</dbReference>
<evidence type="ECO:0000256" key="2">
    <source>
        <dbReference type="ARBA" id="ARBA00005581"/>
    </source>
</evidence>
<dbReference type="Pfam" id="PF05938">
    <property type="entry name" value="Self-incomp_S1"/>
    <property type="match status" value="1"/>
</dbReference>
<dbReference type="InterPro" id="IPR010264">
    <property type="entry name" value="Self-incomp_S1"/>
</dbReference>
<evidence type="ECO:0000256" key="5">
    <source>
        <dbReference type="ARBA" id="ARBA00022729"/>
    </source>
</evidence>
<evidence type="ECO:0000256" key="7">
    <source>
        <dbReference type="SAM" id="Phobius"/>
    </source>
</evidence>
<feature type="transmembrane region" description="Helical" evidence="7">
    <location>
        <begin position="21"/>
        <end position="42"/>
    </location>
</feature>
<evidence type="ECO:0000313" key="8">
    <source>
        <dbReference type="EMBL" id="KAK2651615.1"/>
    </source>
</evidence>
<keyword evidence="5" id="KW-0732">Signal</keyword>
<keyword evidence="9" id="KW-1185">Reference proteome</keyword>
<evidence type="ECO:0000256" key="4">
    <source>
        <dbReference type="ARBA" id="ARBA00022525"/>
    </source>
</evidence>
<evidence type="ECO:0000256" key="6">
    <source>
        <dbReference type="RuleBase" id="RU367044"/>
    </source>
</evidence>
<dbReference type="PANTHER" id="PTHR31232">
    <property type="match status" value="1"/>
</dbReference>
<dbReference type="Proteomes" id="UP001280121">
    <property type="component" value="Unassembled WGS sequence"/>
</dbReference>
<evidence type="ECO:0000313" key="9">
    <source>
        <dbReference type="Proteomes" id="UP001280121"/>
    </source>
</evidence>
<dbReference type="PANTHER" id="PTHR31232:SF156">
    <property type="entry name" value="PLANT SELF-INCOMPATIBILITY PROTEIN S1 FAMILY-RELATED"/>
    <property type="match status" value="1"/>
</dbReference>
<dbReference type="GO" id="GO:0060320">
    <property type="term" value="P:rejection of self pollen"/>
    <property type="evidence" value="ECO:0007669"/>
    <property type="project" value="UniProtKB-KW"/>
</dbReference>
<dbReference type="EMBL" id="JANJYI010000004">
    <property type="protein sequence ID" value="KAK2651615.1"/>
    <property type="molecule type" value="Genomic_DNA"/>
</dbReference>
<keyword evidence="3 6" id="KW-0713">Self-incompatibility</keyword>
<keyword evidence="4 6" id="KW-0964">Secreted</keyword>
<sequence>MYMNNNIDFYSKMGTGLTVKSFLVILVMTSICKITMVAGWIWDDKNTIVIQNGFHSDAYSLYVHCLSSDDDIGEHWLGVGQTIAWSFHVTVTDSTLFHCYAQWDKMKKYFNAIEWEGQTGKCCADKGRVTWVLQEDGLHAIVDDDFRNVHNQEIAKLNWD</sequence>
<proteinExistence type="inferred from homology"/>
<comment type="subcellular location">
    <subcellularLocation>
        <location evidence="1 6">Secreted</location>
    </subcellularLocation>
</comment>
<accession>A0AAD9X2K4</accession>
<gene>
    <name evidence="8" type="ORF">Ddye_011471</name>
</gene>
<evidence type="ECO:0000256" key="1">
    <source>
        <dbReference type="ARBA" id="ARBA00004613"/>
    </source>
</evidence>
<keyword evidence="7" id="KW-0472">Membrane</keyword>
<reference evidence="8" key="1">
    <citation type="journal article" date="2023" name="Plant J.">
        <title>Genome sequences and population genomics provide insights into the demographic history, inbreeding, and mutation load of two 'living fossil' tree species of Dipteronia.</title>
        <authorList>
            <person name="Feng Y."/>
            <person name="Comes H.P."/>
            <person name="Chen J."/>
            <person name="Zhu S."/>
            <person name="Lu R."/>
            <person name="Zhang X."/>
            <person name="Li P."/>
            <person name="Qiu J."/>
            <person name="Olsen K.M."/>
            <person name="Qiu Y."/>
        </authorList>
    </citation>
    <scope>NUCLEOTIDE SEQUENCE</scope>
    <source>
        <strain evidence="8">KIB01</strain>
    </source>
</reference>
<protein>
    <recommendedName>
        <fullName evidence="6">S-protein homolog</fullName>
    </recommendedName>
</protein>
<evidence type="ECO:0000256" key="3">
    <source>
        <dbReference type="ARBA" id="ARBA00022471"/>
    </source>
</evidence>
<dbReference type="AlphaFoldDB" id="A0AAD9X2K4"/>